<dbReference type="PANTHER" id="PTHR10846:SF8">
    <property type="entry name" value="INNER MEMBRANE PROTEIN YRBG"/>
    <property type="match status" value="1"/>
</dbReference>
<evidence type="ECO:0000256" key="1">
    <source>
        <dbReference type="ARBA" id="ARBA00004141"/>
    </source>
</evidence>
<protein>
    <submittedName>
        <fullName evidence="7">Calcium/sodium antiporter</fullName>
    </submittedName>
</protein>
<feature type="transmembrane region" description="Helical" evidence="5">
    <location>
        <begin position="105"/>
        <end position="123"/>
    </location>
</feature>
<evidence type="ECO:0000313" key="7">
    <source>
        <dbReference type="EMBL" id="MBE0457384.1"/>
    </source>
</evidence>
<reference evidence="7 8" key="1">
    <citation type="submission" date="2020-07" db="EMBL/GenBank/DDBJ databases">
        <title>Halophilic bacteria isolated from french cheeses.</title>
        <authorList>
            <person name="Kothe C.I."/>
            <person name="Farah-Kraiem B."/>
            <person name="Renault P."/>
            <person name="Dridi B."/>
        </authorList>
    </citation>
    <scope>NUCLEOTIDE SEQUENCE [LARGE SCALE GENOMIC DNA]</scope>
    <source>
        <strain evidence="7 8">FME14</strain>
    </source>
</reference>
<comment type="caution">
    <text evidence="7">The sequence shown here is derived from an EMBL/GenBank/DDBJ whole genome shotgun (WGS) entry which is preliminary data.</text>
</comment>
<dbReference type="Gene3D" id="1.20.1420.30">
    <property type="entry name" value="NCX, central ion-binding region"/>
    <property type="match status" value="2"/>
</dbReference>
<feature type="transmembrane region" description="Helical" evidence="5">
    <location>
        <begin position="275"/>
        <end position="292"/>
    </location>
</feature>
<feature type="transmembrane region" description="Helical" evidence="5">
    <location>
        <begin position="78"/>
        <end position="96"/>
    </location>
</feature>
<feature type="transmembrane region" description="Helical" evidence="5">
    <location>
        <begin position="242"/>
        <end position="263"/>
    </location>
</feature>
<dbReference type="InterPro" id="IPR004837">
    <property type="entry name" value="NaCa_Exmemb"/>
</dbReference>
<keyword evidence="8" id="KW-1185">Reference proteome</keyword>
<dbReference type="NCBIfam" id="TIGR00367">
    <property type="entry name" value="calcium/sodium antiporter"/>
    <property type="match status" value="1"/>
</dbReference>
<evidence type="ECO:0000256" key="5">
    <source>
        <dbReference type="SAM" id="Phobius"/>
    </source>
</evidence>
<keyword evidence="2 5" id="KW-0812">Transmembrane</keyword>
<gene>
    <name evidence="7" type="ORF">EI167_07940</name>
</gene>
<dbReference type="Pfam" id="PF01699">
    <property type="entry name" value="Na_Ca_ex"/>
    <property type="match status" value="2"/>
</dbReference>
<dbReference type="InterPro" id="IPR044880">
    <property type="entry name" value="NCX_ion-bd_dom_sf"/>
</dbReference>
<evidence type="ECO:0000313" key="8">
    <source>
        <dbReference type="Proteomes" id="UP000707245"/>
    </source>
</evidence>
<feature type="transmembrane region" description="Helical" evidence="5">
    <location>
        <begin position="129"/>
        <end position="148"/>
    </location>
</feature>
<evidence type="ECO:0000256" key="2">
    <source>
        <dbReference type="ARBA" id="ARBA00022692"/>
    </source>
</evidence>
<organism evidence="7 8">
    <name type="scientific">Pseudoalteromonas prydzensis</name>
    <dbReference type="NCBI Taxonomy" id="182141"/>
    <lineage>
        <taxon>Bacteria</taxon>
        <taxon>Pseudomonadati</taxon>
        <taxon>Pseudomonadota</taxon>
        <taxon>Gammaproteobacteria</taxon>
        <taxon>Alteromonadales</taxon>
        <taxon>Pseudoalteromonadaceae</taxon>
        <taxon>Pseudoalteromonas</taxon>
    </lineage>
</organism>
<keyword evidence="4 5" id="KW-0472">Membrane</keyword>
<feature type="domain" description="Sodium/calcium exchanger membrane region" evidence="6">
    <location>
        <begin position="6"/>
        <end position="144"/>
    </location>
</feature>
<keyword evidence="3 5" id="KW-1133">Transmembrane helix</keyword>
<proteinExistence type="predicted"/>
<dbReference type="EMBL" id="RRZA01000019">
    <property type="protein sequence ID" value="MBE0457384.1"/>
    <property type="molecule type" value="Genomic_DNA"/>
</dbReference>
<dbReference type="RefSeq" id="WP_192541338.1">
    <property type="nucleotide sequence ID" value="NZ_CASHZX010000001.1"/>
</dbReference>
<evidence type="ECO:0000259" key="6">
    <source>
        <dbReference type="Pfam" id="PF01699"/>
    </source>
</evidence>
<feature type="transmembrane region" description="Helical" evidence="5">
    <location>
        <begin position="173"/>
        <end position="196"/>
    </location>
</feature>
<evidence type="ECO:0000256" key="3">
    <source>
        <dbReference type="ARBA" id="ARBA00022989"/>
    </source>
</evidence>
<feature type="transmembrane region" description="Helical" evidence="5">
    <location>
        <begin position="304"/>
        <end position="322"/>
    </location>
</feature>
<dbReference type="Proteomes" id="UP000707245">
    <property type="component" value="Unassembled WGS sequence"/>
</dbReference>
<name>A0ABR9FKQ2_9GAMM</name>
<feature type="domain" description="Sodium/calcium exchanger membrane region" evidence="6">
    <location>
        <begin position="173"/>
        <end position="318"/>
    </location>
</feature>
<comment type="subcellular location">
    <subcellularLocation>
        <location evidence="1">Membrane</location>
        <topology evidence="1">Multi-pass membrane protein</topology>
    </subcellularLocation>
</comment>
<feature type="transmembrane region" description="Helical" evidence="5">
    <location>
        <begin position="208"/>
        <end position="230"/>
    </location>
</feature>
<accession>A0ABR9FKQ2</accession>
<dbReference type="PANTHER" id="PTHR10846">
    <property type="entry name" value="SODIUM/POTASSIUM/CALCIUM EXCHANGER"/>
    <property type="match status" value="1"/>
</dbReference>
<sequence length="323" mass="34090">MILASLAILGGFILLVWSADRFVDGAAATAKYAGMPSLLIGMVIVGFGTSAPEMVVSAMAAVDGNPDLALGNALGSNIVNTGLILGVTALIAPIVVHSKIVRKELPLLLIIGLFFGALLWNGALERFDAVLLLIGFFVLIAWSIYSAMSNKGDSLETDTEQALHSHEMTLGKAIFWLIFGLIILVISSRILVWGSVSIAQSLGVSDLVIGLTIVALGTSLPELAASIIAVRKGEHDIAIGNVVGSNMFNILAVVGIAGLITPITSVAPEVLSRDWLVMMAMMVALLMMAYGFRRQGRINRVEGAALLLAYIGYTIWLVMSVIS</sequence>
<evidence type="ECO:0000256" key="4">
    <source>
        <dbReference type="ARBA" id="ARBA00023136"/>
    </source>
</evidence>
<dbReference type="InterPro" id="IPR004481">
    <property type="entry name" value="K/Na/Ca-exchanger"/>
</dbReference>